<gene>
    <name evidence="2" type="ORF">AU468_05145</name>
</gene>
<dbReference type="GO" id="GO:0006487">
    <property type="term" value="P:protein N-linked glycosylation"/>
    <property type="evidence" value="ECO:0007669"/>
    <property type="project" value="TreeGrafter"/>
</dbReference>
<dbReference type="SUPFAM" id="SSF53697">
    <property type="entry name" value="SIS domain"/>
    <property type="match status" value="1"/>
</dbReference>
<dbReference type="PANTHER" id="PTHR10937:SF14">
    <property type="entry name" value="FRUCTOSELYSINE 6-PHOSPHATE DEGLYCASE"/>
    <property type="match status" value="1"/>
</dbReference>
<dbReference type="Pfam" id="PF01380">
    <property type="entry name" value="SIS"/>
    <property type="match status" value="1"/>
</dbReference>
<dbReference type="PIRSF" id="PIRSF009290">
    <property type="entry name" value="FrlB"/>
    <property type="match status" value="1"/>
</dbReference>
<dbReference type="PROSITE" id="PS51464">
    <property type="entry name" value="SIS"/>
    <property type="match status" value="1"/>
</dbReference>
<proteinExistence type="predicted"/>
<dbReference type="EMBL" id="LPWH01000053">
    <property type="protein sequence ID" value="POR03576.1"/>
    <property type="molecule type" value="Genomic_DNA"/>
</dbReference>
<dbReference type="InterPro" id="IPR001347">
    <property type="entry name" value="SIS_dom"/>
</dbReference>
<dbReference type="Proteomes" id="UP000237350">
    <property type="component" value="Unassembled WGS sequence"/>
</dbReference>
<dbReference type="AlphaFoldDB" id="A0A2S4JVQ7"/>
<keyword evidence="3" id="KW-1185">Reference proteome</keyword>
<accession>A0A2S4JVQ7</accession>
<dbReference type="CDD" id="cd05710">
    <property type="entry name" value="SIS_1"/>
    <property type="match status" value="1"/>
</dbReference>
<organism evidence="2 3">
    <name type="scientific">Alkalispirochaeta sphaeroplastigenens</name>
    <dbReference type="NCBI Taxonomy" id="1187066"/>
    <lineage>
        <taxon>Bacteria</taxon>
        <taxon>Pseudomonadati</taxon>
        <taxon>Spirochaetota</taxon>
        <taxon>Spirochaetia</taxon>
        <taxon>Spirochaetales</taxon>
        <taxon>Spirochaetaceae</taxon>
        <taxon>Alkalispirochaeta</taxon>
    </lineage>
</organism>
<dbReference type="Gene3D" id="3.40.50.10490">
    <property type="entry name" value="Glucose-6-phosphate isomerase like protein, domain 1"/>
    <property type="match status" value="1"/>
</dbReference>
<dbReference type="PANTHER" id="PTHR10937">
    <property type="entry name" value="GLUCOSAMINE--FRUCTOSE-6-PHOSPHATE AMINOTRANSFERASE, ISOMERIZING"/>
    <property type="match status" value="1"/>
</dbReference>
<name>A0A2S4JVQ7_9SPIO</name>
<evidence type="ECO:0000259" key="1">
    <source>
        <dbReference type="PROSITE" id="PS51464"/>
    </source>
</evidence>
<protein>
    <submittedName>
        <fullName evidence="2">Fructosamine deglycase</fullName>
    </submittedName>
</protein>
<evidence type="ECO:0000313" key="2">
    <source>
        <dbReference type="EMBL" id="POR03576.1"/>
    </source>
</evidence>
<comment type="caution">
    <text evidence="2">The sequence shown here is derived from an EMBL/GenBank/DDBJ whole genome shotgun (WGS) entry which is preliminary data.</text>
</comment>
<dbReference type="GO" id="GO:0006047">
    <property type="term" value="P:UDP-N-acetylglucosamine metabolic process"/>
    <property type="evidence" value="ECO:0007669"/>
    <property type="project" value="TreeGrafter"/>
</dbReference>
<sequence length="324" mass="36803">MEYTHSGLLEQAINAVVARQPKSVFFVACGGSLAYMYNQQYMLDVETDLPTAVVNSNEFIHRNPKLLGENSLVITCSHSGDTPETVAATKFARERGALTVAYTHRADSPLWKSADFALHYDWGEGSDAYENRSGMALRFIFGFLNAFKPGSTYQHALDSVKNLGDIFDANITKFKDRADHFGKIHKRDSIIYTLGSGPIYGDAYSFTACLLQEMLWVHSNAIHSGEFFHGPFEITDFDVPFLLTKTYGQMRPLDERAHAFLEKYSERLTIIDAQEFDWGGIKEEVRQFFAAPIFGAVLRAYAEQLSFHRGHPLSVRRYMWRVEY</sequence>
<dbReference type="InterPro" id="IPR046348">
    <property type="entry name" value="SIS_dom_sf"/>
</dbReference>
<dbReference type="GO" id="GO:0097367">
    <property type="term" value="F:carbohydrate derivative binding"/>
    <property type="evidence" value="ECO:0007669"/>
    <property type="project" value="InterPro"/>
</dbReference>
<evidence type="ECO:0000313" key="3">
    <source>
        <dbReference type="Proteomes" id="UP000237350"/>
    </source>
</evidence>
<dbReference type="InterPro" id="IPR024713">
    <property type="entry name" value="Fructosamine_deglycase_FrlB"/>
</dbReference>
<dbReference type="InterPro" id="IPR035488">
    <property type="entry name" value="FrlB_SIS"/>
</dbReference>
<feature type="domain" description="SIS" evidence="1">
    <location>
        <begin position="13"/>
        <end position="149"/>
    </location>
</feature>
<dbReference type="Gene3D" id="1.10.10.2240">
    <property type="match status" value="1"/>
</dbReference>
<dbReference type="Gene3D" id="3.40.50.12570">
    <property type="match status" value="1"/>
</dbReference>
<dbReference type="GO" id="GO:0006002">
    <property type="term" value="P:fructose 6-phosphate metabolic process"/>
    <property type="evidence" value="ECO:0007669"/>
    <property type="project" value="TreeGrafter"/>
</dbReference>
<reference evidence="3" key="1">
    <citation type="submission" date="2015-12" db="EMBL/GenBank/DDBJ databases">
        <authorList>
            <person name="Lodha T.D."/>
            <person name="Chintalapati S."/>
            <person name="Chintalapati V.R."/>
            <person name="Sravanthi T."/>
        </authorList>
    </citation>
    <scope>NUCLEOTIDE SEQUENCE [LARGE SCALE GENOMIC DNA]</scope>
    <source>
        <strain evidence="3">JC133</strain>
    </source>
</reference>
<dbReference type="GO" id="GO:0004360">
    <property type="term" value="F:glutamine-fructose-6-phosphate transaminase (isomerizing) activity"/>
    <property type="evidence" value="ECO:0007669"/>
    <property type="project" value="TreeGrafter"/>
</dbReference>